<dbReference type="RefSeq" id="XP_018138387.1">
    <property type="nucleotide sequence ID" value="XM_018294488.1"/>
</dbReference>
<dbReference type="Pfam" id="PF13810">
    <property type="entry name" value="DUF4185"/>
    <property type="match status" value="1"/>
</dbReference>
<keyword evidence="3" id="KW-1185">Reference proteome</keyword>
<gene>
    <name evidence="2" type="ORF">VFPPC_16735</name>
</gene>
<feature type="domain" description="DUF4185" evidence="1">
    <location>
        <begin position="49"/>
        <end position="345"/>
    </location>
</feature>
<evidence type="ECO:0000313" key="3">
    <source>
        <dbReference type="Proteomes" id="UP000078397"/>
    </source>
</evidence>
<organism evidence="2 3">
    <name type="scientific">Pochonia chlamydosporia 170</name>
    <dbReference type="NCBI Taxonomy" id="1380566"/>
    <lineage>
        <taxon>Eukaryota</taxon>
        <taxon>Fungi</taxon>
        <taxon>Dikarya</taxon>
        <taxon>Ascomycota</taxon>
        <taxon>Pezizomycotina</taxon>
        <taxon>Sordariomycetes</taxon>
        <taxon>Hypocreomycetidae</taxon>
        <taxon>Hypocreales</taxon>
        <taxon>Clavicipitaceae</taxon>
        <taxon>Pochonia</taxon>
    </lineage>
</organism>
<name>A0A179F5W4_METCM</name>
<sequence length="349" mass="37884">MRFSIIAALAGIASTAPTDADLQTFNSTLTARTGAVYKVKDLTGPSLTGKFQAGFTDLGIPARTPDGRLIFVCGDTFADRVGGANWRAPIGLYSSNANLDQVTIDGCVGGAAAVGLVPEGHQGGTTAIPSDVFAAGGKLYMNLMRGVIYKTDHSDFWVSEDNGNTWTYLFLWPGNMYNYAFQQKTCAVGDDNYVYCLSTVFNRDLVSDLLLHRVPVGSLGDANAWQPWGYASGAWAWGNPPTTIAPARRWGEISWRNLGGGKWVFTWLNMEPLGIHYMVLNGPTDNLFAAPERVLILPAANLQSEHDNYVASPYGGFIFPGSTVDKFDFAVSQWNGDTYRVMQFRADGL</sequence>
<proteinExistence type="predicted"/>
<dbReference type="EMBL" id="LSBJ02000008">
    <property type="protein sequence ID" value="OAQ60509.1"/>
    <property type="molecule type" value="Genomic_DNA"/>
</dbReference>
<evidence type="ECO:0000313" key="2">
    <source>
        <dbReference type="EMBL" id="OAQ60509.1"/>
    </source>
</evidence>
<accession>A0A179F5W4</accession>
<dbReference type="InterPro" id="IPR025442">
    <property type="entry name" value="DUF4185"/>
</dbReference>
<dbReference type="KEGG" id="pchm:VFPPC_16735"/>
<protein>
    <recommendedName>
        <fullName evidence="1">DUF4185 domain-containing protein</fullName>
    </recommendedName>
</protein>
<dbReference type="AlphaFoldDB" id="A0A179F5W4"/>
<reference evidence="2 3" key="1">
    <citation type="journal article" date="2016" name="PLoS Pathog.">
        <title>Biosynthesis of antibiotic leucinostatins in bio-control fungus Purpureocillium lilacinum and their inhibition on phytophthora revealed by genome mining.</title>
        <authorList>
            <person name="Wang G."/>
            <person name="Liu Z."/>
            <person name="Lin R."/>
            <person name="Li E."/>
            <person name="Mao Z."/>
            <person name="Ling J."/>
            <person name="Yang Y."/>
            <person name="Yin W.B."/>
            <person name="Xie B."/>
        </authorList>
    </citation>
    <scope>NUCLEOTIDE SEQUENCE [LARGE SCALE GENOMIC DNA]</scope>
    <source>
        <strain evidence="2">170</strain>
    </source>
</reference>
<dbReference type="GeneID" id="28858482"/>
<dbReference type="Proteomes" id="UP000078397">
    <property type="component" value="Unassembled WGS sequence"/>
</dbReference>
<comment type="caution">
    <text evidence="2">The sequence shown here is derived from an EMBL/GenBank/DDBJ whole genome shotgun (WGS) entry which is preliminary data.</text>
</comment>
<evidence type="ECO:0000259" key="1">
    <source>
        <dbReference type="Pfam" id="PF13810"/>
    </source>
</evidence>